<keyword evidence="4" id="KW-1185">Reference proteome</keyword>
<sequence length="261" mass="28533">MDGEALAKLWKLGSPAGRRLAAELGVLAAMGLLVAVLGPFGSDFLPAPVRFAYWLACIVGGGLIGIGLDRLIGRRLTPLWWRVLAISLLMTAPVTLYVVGCIAVIRGESVQPGASLNLLWQVFALSLPVMAVRALVWRRGPTRVETRTIIEPPLPEAEAVFRRRLSARRRSARLLALEAEDHYLRVYTDAGAELLTLRLSDALAELARAHGYQVHRSWWISAEAIEAVTWKRGRGEARLAGGLTVPVSRTHAPVLREAGWT</sequence>
<dbReference type="Gene3D" id="2.40.50.1020">
    <property type="entry name" value="LytTr DNA-binding domain"/>
    <property type="match status" value="1"/>
</dbReference>
<evidence type="ECO:0000256" key="1">
    <source>
        <dbReference type="SAM" id="Phobius"/>
    </source>
</evidence>
<protein>
    <recommendedName>
        <fullName evidence="2">HTH LytTR-type domain-containing protein</fullName>
    </recommendedName>
</protein>
<evidence type="ECO:0000313" key="3">
    <source>
        <dbReference type="EMBL" id="MDQ0463963.1"/>
    </source>
</evidence>
<reference evidence="3 4" key="1">
    <citation type="submission" date="2023-07" db="EMBL/GenBank/DDBJ databases">
        <title>Genomic Encyclopedia of Type Strains, Phase IV (KMG-IV): sequencing the most valuable type-strain genomes for metagenomic binning, comparative biology and taxonomic classification.</title>
        <authorList>
            <person name="Goeker M."/>
        </authorList>
    </citation>
    <scope>NUCLEOTIDE SEQUENCE [LARGE SCALE GENOMIC DNA]</scope>
    <source>
        <strain evidence="3 4">DSM 18695</strain>
    </source>
</reference>
<feature type="transmembrane region" description="Helical" evidence="1">
    <location>
        <begin position="52"/>
        <end position="72"/>
    </location>
</feature>
<dbReference type="Pfam" id="PF04397">
    <property type="entry name" value="LytTR"/>
    <property type="match status" value="1"/>
</dbReference>
<keyword evidence="1" id="KW-0812">Transmembrane</keyword>
<feature type="domain" description="HTH LytTR-type" evidence="2">
    <location>
        <begin position="172"/>
        <end position="261"/>
    </location>
</feature>
<feature type="transmembrane region" description="Helical" evidence="1">
    <location>
        <begin position="118"/>
        <end position="137"/>
    </location>
</feature>
<organism evidence="3 4">
    <name type="scientific">Caulobacter ginsengisoli</name>
    <dbReference type="NCBI Taxonomy" id="400775"/>
    <lineage>
        <taxon>Bacteria</taxon>
        <taxon>Pseudomonadati</taxon>
        <taxon>Pseudomonadota</taxon>
        <taxon>Alphaproteobacteria</taxon>
        <taxon>Caulobacterales</taxon>
        <taxon>Caulobacteraceae</taxon>
        <taxon>Caulobacter</taxon>
    </lineage>
</organism>
<dbReference type="Proteomes" id="UP001228905">
    <property type="component" value="Unassembled WGS sequence"/>
</dbReference>
<evidence type="ECO:0000313" key="4">
    <source>
        <dbReference type="Proteomes" id="UP001228905"/>
    </source>
</evidence>
<keyword evidence="1" id="KW-1133">Transmembrane helix</keyword>
<keyword evidence="1" id="KW-0472">Membrane</keyword>
<dbReference type="EMBL" id="JAUSVS010000002">
    <property type="protein sequence ID" value="MDQ0463963.1"/>
    <property type="molecule type" value="Genomic_DNA"/>
</dbReference>
<feature type="transmembrane region" description="Helical" evidence="1">
    <location>
        <begin position="20"/>
        <end position="40"/>
    </location>
</feature>
<dbReference type="RefSeq" id="WP_307348258.1">
    <property type="nucleotide sequence ID" value="NZ_JAUSVS010000002.1"/>
</dbReference>
<dbReference type="PROSITE" id="PS50930">
    <property type="entry name" value="HTH_LYTTR"/>
    <property type="match status" value="1"/>
</dbReference>
<gene>
    <name evidence="3" type="ORF">QO010_001734</name>
</gene>
<dbReference type="InterPro" id="IPR007492">
    <property type="entry name" value="LytTR_DNA-bd_dom"/>
</dbReference>
<proteinExistence type="predicted"/>
<name>A0ABU0IS31_9CAUL</name>
<comment type="caution">
    <text evidence="3">The sequence shown here is derived from an EMBL/GenBank/DDBJ whole genome shotgun (WGS) entry which is preliminary data.</text>
</comment>
<accession>A0ABU0IS31</accession>
<dbReference type="SMART" id="SM00850">
    <property type="entry name" value="LytTR"/>
    <property type="match status" value="1"/>
</dbReference>
<feature type="transmembrane region" description="Helical" evidence="1">
    <location>
        <begin position="79"/>
        <end position="106"/>
    </location>
</feature>
<evidence type="ECO:0000259" key="2">
    <source>
        <dbReference type="PROSITE" id="PS50930"/>
    </source>
</evidence>